<evidence type="ECO:0000256" key="1">
    <source>
        <dbReference type="SAM" id="MobiDB-lite"/>
    </source>
</evidence>
<evidence type="ECO:0000313" key="3">
    <source>
        <dbReference type="EMBL" id="PFG39439.1"/>
    </source>
</evidence>
<feature type="compositionally biased region" description="Low complexity" evidence="1">
    <location>
        <begin position="491"/>
        <end position="503"/>
    </location>
</feature>
<protein>
    <recommendedName>
        <fullName evidence="5">TrbL/VirB6 plasmid conjugal transfer protein</fullName>
    </recommendedName>
</protein>
<dbReference type="RefSeq" id="WP_098483551.1">
    <property type="nucleotide sequence ID" value="NZ_PDJI01000004.1"/>
</dbReference>
<dbReference type="InterPro" id="IPR045782">
    <property type="entry name" value="TrbL_3"/>
</dbReference>
<reference evidence="3 4" key="1">
    <citation type="submission" date="2017-10" db="EMBL/GenBank/DDBJ databases">
        <title>Sequencing the genomes of 1000 actinobacteria strains.</title>
        <authorList>
            <person name="Klenk H.-P."/>
        </authorList>
    </citation>
    <scope>NUCLEOTIDE SEQUENCE [LARGE SCALE GENOMIC DNA]</scope>
    <source>
        <strain evidence="3 4">DSM 21838</strain>
    </source>
</reference>
<feature type="transmembrane region" description="Helical" evidence="2">
    <location>
        <begin position="130"/>
        <end position="150"/>
    </location>
</feature>
<feature type="transmembrane region" description="Helical" evidence="2">
    <location>
        <begin position="94"/>
        <end position="118"/>
    </location>
</feature>
<evidence type="ECO:0000313" key="4">
    <source>
        <dbReference type="Proteomes" id="UP000222106"/>
    </source>
</evidence>
<comment type="caution">
    <text evidence="3">The sequence shown here is derived from an EMBL/GenBank/DDBJ whole genome shotgun (WGS) entry which is preliminary data.</text>
</comment>
<dbReference type="Proteomes" id="UP000222106">
    <property type="component" value="Unassembled WGS sequence"/>
</dbReference>
<feature type="transmembrane region" description="Helical" evidence="2">
    <location>
        <begin position="350"/>
        <end position="371"/>
    </location>
</feature>
<sequence length="553" mass="54114">MSSADPTTPVPPGGCSPLDVTCATSTWTADDGSSTALDQLAGAVSEALDTTLSSLGKMWENVATPALTGDGEGAVTAGSVAPGSVAAVETVLGWVVWISLGVAVMSLLALGAWLALAGRRGDGGRQLGRVGIVLGGVLLISGASAVVGALVPPERFAGGSAPVATTQNALWWFTAAMAVLSVIVAGAKMAWEQRAAAGRDLVRSLLTLVVVAGAGLTVIGLAVVAADGFAAWLLERVTGGEDFGTRVRDLVVLSDSLGVLLVIVLGLLAVVVAFVQIMLLVLRGAMLVILAGIFPLSAAFTNTAVGRAWFSRVVAWIVAFVLYKPAVAIVYATAFQLTDTGLVTDDGTGLVPLLAGIILMVLALLALPALMSVAAPLVGTVAPGGTPAAAALPPGTSAALPSGAAAVHRVRPAAAPPAPAGAAAGVGLVGPRGSSELRGLRAGDTTVGPGGSGNGPGSGPGSGAPGSGGQGSGAGVPGGATEDDLTGRGTGTDAVVGADAGAGVEPGDLEPAGDTPPGEPPADDQHHPRRGNPDQPRPRAAIHEGDGSRAGNR</sequence>
<dbReference type="OrthoDB" id="3694109at2"/>
<evidence type="ECO:0000256" key="2">
    <source>
        <dbReference type="SAM" id="Phobius"/>
    </source>
</evidence>
<dbReference type="EMBL" id="PDJI01000004">
    <property type="protein sequence ID" value="PFG39439.1"/>
    <property type="molecule type" value="Genomic_DNA"/>
</dbReference>
<dbReference type="Pfam" id="PF19590">
    <property type="entry name" value="TrbL_3"/>
    <property type="match status" value="1"/>
</dbReference>
<feature type="transmembrane region" description="Helical" evidence="2">
    <location>
        <begin position="203"/>
        <end position="226"/>
    </location>
</feature>
<evidence type="ECO:0008006" key="5">
    <source>
        <dbReference type="Google" id="ProtNLM"/>
    </source>
</evidence>
<accession>A0A2A9EMK3</accession>
<keyword evidence="4" id="KW-1185">Reference proteome</keyword>
<feature type="compositionally biased region" description="Gly residues" evidence="1">
    <location>
        <begin position="448"/>
        <end position="478"/>
    </location>
</feature>
<keyword evidence="2" id="KW-0812">Transmembrane</keyword>
<feature type="transmembrane region" description="Helical" evidence="2">
    <location>
        <begin position="287"/>
        <end position="310"/>
    </location>
</feature>
<gene>
    <name evidence="3" type="ORF">ATJ97_1945</name>
</gene>
<name>A0A2A9EMK3_9MICO</name>
<feature type="region of interest" description="Disordered" evidence="1">
    <location>
        <begin position="416"/>
        <end position="553"/>
    </location>
</feature>
<organism evidence="3 4">
    <name type="scientific">Georgenia soli</name>
    <dbReference type="NCBI Taxonomy" id="638953"/>
    <lineage>
        <taxon>Bacteria</taxon>
        <taxon>Bacillati</taxon>
        <taxon>Actinomycetota</taxon>
        <taxon>Actinomycetes</taxon>
        <taxon>Micrococcales</taxon>
        <taxon>Bogoriellaceae</taxon>
        <taxon>Georgenia</taxon>
    </lineage>
</organism>
<dbReference type="AlphaFoldDB" id="A0A2A9EMK3"/>
<feature type="transmembrane region" description="Helical" evidence="2">
    <location>
        <begin position="170"/>
        <end position="191"/>
    </location>
</feature>
<feature type="transmembrane region" description="Helical" evidence="2">
    <location>
        <begin position="316"/>
        <end position="338"/>
    </location>
</feature>
<feature type="compositionally biased region" description="Low complexity" evidence="1">
    <location>
        <begin position="420"/>
        <end position="433"/>
    </location>
</feature>
<proteinExistence type="predicted"/>
<feature type="transmembrane region" description="Helical" evidence="2">
    <location>
        <begin position="257"/>
        <end position="280"/>
    </location>
</feature>
<keyword evidence="2" id="KW-0472">Membrane</keyword>
<keyword evidence="2" id="KW-1133">Transmembrane helix</keyword>